<organism evidence="8 9">
    <name type="scientific">candidate division TA06 bacterium</name>
    <dbReference type="NCBI Taxonomy" id="2250710"/>
    <lineage>
        <taxon>Bacteria</taxon>
        <taxon>Bacteria division TA06</taxon>
    </lineage>
</organism>
<dbReference type="PRINTS" id="PR00112">
    <property type="entry name" value="ACYLPHPHTASE"/>
</dbReference>
<accession>A0A523XTB6</accession>
<dbReference type="NCBIfam" id="NF011016">
    <property type="entry name" value="PRK14444.1"/>
    <property type="match status" value="1"/>
</dbReference>
<dbReference type="InterPro" id="IPR020456">
    <property type="entry name" value="Acylphosphatase"/>
</dbReference>
<dbReference type="PROSITE" id="PS51160">
    <property type="entry name" value="ACYLPHOSPHATASE_3"/>
    <property type="match status" value="1"/>
</dbReference>
<dbReference type="InterPro" id="IPR017968">
    <property type="entry name" value="Acylphosphatase_CS"/>
</dbReference>
<gene>
    <name evidence="8" type="ORF">E3J38_01995</name>
</gene>
<dbReference type="Gene3D" id="3.30.70.100">
    <property type="match status" value="1"/>
</dbReference>
<evidence type="ECO:0000256" key="6">
    <source>
        <dbReference type="RuleBase" id="RU004168"/>
    </source>
</evidence>
<dbReference type="SUPFAM" id="SSF54975">
    <property type="entry name" value="Acylphosphatase/BLUF domain-like"/>
    <property type="match status" value="1"/>
</dbReference>
<dbReference type="EC" id="3.6.1.7" evidence="2 4"/>
<comment type="catalytic activity">
    <reaction evidence="3 4 5">
        <text>an acyl phosphate + H2O = a carboxylate + phosphate + H(+)</text>
        <dbReference type="Rhea" id="RHEA:14965"/>
        <dbReference type="ChEBI" id="CHEBI:15377"/>
        <dbReference type="ChEBI" id="CHEBI:15378"/>
        <dbReference type="ChEBI" id="CHEBI:29067"/>
        <dbReference type="ChEBI" id="CHEBI:43474"/>
        <dbReference type="ChEBI" id="CHEBI:59918"/>
        <dbReference type="EC" id="3.6.1.7"/>
    </reaction>
</comment>
<evidence type="ECO:0000313" key="9">
    <source>
        <dbReference type="Proteomes" id="UP000315534"/>
    </source>
</evidence>
<dbReference type="Proteomes" id="UP000315534">
    <property type="component" value="Unassembled WGS sequence"/>
</dbReference>
<protein>
    <recommendedName>
        <fullName evidence="2 4">Acylphosphatase</fullName>
        <ecNumber evidence="2 4">3.6.1.7</ecNumber>
    </recommendedName>
</protein>
<dbReference type="PROSITE" id="PS00150">
    <property type="entry name" value="ACYLPHOSPHATASE_1"/>
    <property type="match status" value="1"/>
</dbReference>
<dbReference type="PROSITE" id="PS00151">
    <property type="entry name" value="ACYLPHOSPHATASE_2"/>
    <property type="match status" value="1"/>
</dbReference>
<comment type="caution">
    <text evidence="8">The sequence shown here is derived from an EMBL/GenBank/DDBJ whole genome shotgun (WGS) entry which is preliminary data.</text>
</comment>
<reference evidence="8 9" key="1">
    <citation type="submission" date="2019-03" db="EMBL/GenBank/DDBJ databases">
        <title>Metabolic potential of uncultured bacteria and archaea associated with petroleum seepage in deep-sea sediments.</title>
        <authorList>
            <person name="Dong X."/>
            <person name="Hubert C."/>
        </authorList>
    </citation>
    <scope>NUCLEOTIDE SEQUENCE [LARGE SCALE GENOMIC DNA]</scope>
    <source>
        <strain evidence="8">E29_bin36</strain>
    </source>
</reference>
<feature type="domain" description="Acylphosphatase-like" evidence="7">
    <location>
        <begin position="5"/>
        <end position="92"/>
    </location>
</feature>
<evidence type="ECO:0000256" key="2">
    <source>
        <dbReference type="ARBA" id="ARBA00012150"/>
    </source>
</evidence>
<evidence type="ECO:0000259" key="7">
    <source>
        <dbReference type="PROSITE" id="PS51160"/>
    </source>
</evidence>
<name>A0A523XTB6_UNCT6</name>
<evidence type="ECO:0000256" key="1">
    <source>
        <dbReference type="ARBA" id="ARBA00005614"/>
    </source>
</evidence>
<dbReference type="InterPro" id="IPR036046">
    <property type="entry name" value="Acylphosphatase-like_dom_sf"/>
</dbReference>
<sequence>MAEARLRVIVTGTVQGVFFRAATESTARQLNLKGWVRNASDGSVEAVFEGSKENAEKMLSWCHHGPPGARVMSVEEIWEEPTGEFTDFSIRYF</sequence>
<evidence type="ECO:0000256" key="5">
    <source>
        <dbReference type="RuleBase" id="RU000553"/>
    </source>
</evidence>
<evidence type="ECO:0000313" key="8">
    <source>
        <dbReference type="EMBL" id="TET82548.1"/>
    </source>
</evidence>
<proteinExistence type="inferred from homology"/>
<feature type="active site" evidence="4">
    <location>
        <position position="38"/>
    </location>
</feature>
<dbReference type="AlphaFoldDB" id="A0A523XTB6"/>
<comment type="similarity">
    <text evidence="1 6">Belongs to the acylphosphatase family.</text>
</comment>
<dbReference type="GO" id="GO:0003998">
    <property type="term" value="F:acylphosphatase activity"/>
    <property type="evidence" value="ECO:0007669"/>
    <property type="project" value="UniProtKB-EC"/>
</dbReference>
<dbReference type="InterPro" id="IPR001792">
    <property type="entry name" value="Acylphosphatase-like_dom"/>
</dbReference>
<dbReference type="PANTHER" id="PTHR47268">
    <property type="entry name" value="ACYLPHOSPHATASE"/>
    <property type="match status" value="1"/>
</dbReference>
<keyword evidence="4 5" id="KW-0378">Hydrolase</keyword>
<evidence type="ECO:0000256" key="4">
    <source>
        <dbReference type="PROSITE-ProRule" id="PRU00520"/>
    </source>
</evidence>
<dbReference type="PANTHER" id="PTHR47268:SF4">
    <property type="entry name" value="ACYLPHOSPHATASE"/>
    <property type="match status" value="1"/>
</dbReference>
<dbReference type="EMBL" id="SOIP01000119">
    <property type="protein sequence ID" value="TET82548.1"/>
    <property type="molecule type" value="Genomic_DNA"/>
</dbReference>
<evidence type="ECO:0000256" key="3">
    <source>
        <dbReference type="ARBA" id="ARBA00047645"/>
    </source>
</evidence>
<feature type="active site" evidence="4">
    <location>
        <position position="20"/>
    </location>
</feature>
<dbReference type="Pfam" id="PF00708">
    <property type="entry name" value="Acylphosphatase"/>
    <property type="match status" value="1"/>
</dbReference>